<evidence type="ECO:0000313" key="1">
    <source>
        <dbReference type="EMBL" id="HET98548.1"/>
    </source>
</evidence>
<dbReference type="EMBL" id="DSDS01000173">
    <property type="protein sequence ID" value="HET98548.1"/>
    <property type="molecule type" value="Genomic_DNA"/>
</dbReference>
<proteinExistence type="predicted"/>
<dbReference type="AlphaFoldDB" id="A0A7C2TI44"/>
<protein>
    <submittedName>
        <fullName evidence="1">Uncharacterized protein</fullName>
    </submittedName>
</protein>
<accession>A0A7C2TI44</accession>
<sequence length="82" mass="9092">MKRAARSKRCAHNDVIPLPADGDRQLGDRQLEEKIRMKSQENRISCSAAKAIASELGLSPREIGALVDKLNIRITQCQLGCF</sequence>
<organism evidence="1">
    <name type="scientific">Desulfurivibrio alkaliphilus</name>
    <dbReference type="NCBI Taxonomy" id="427923"/>
    <lineage>
        <taxon>Bacteria</taxon>
        <taxon>Pseudomonadati</taxon>
        <taxon>Thermodesulfobacteriota</taxon>
        <taxon>Desulfobulbia</taxon>
        <taxon>Desulfobulbales</taxon>
        <taxon>Desulfobulbaceae</taxon>
        <taxon>Desulfurivibrio</taxon>
    </lineage>
</organism>
<comment type="caution">
    <text evidence="1">The sequence shown here is derived from an EMBL/GenBank/DDBJ whole genome shotgun (WGS) entry which is preliminary data.</text>
</comment>
<gene>
    <name evidence="1" type="ORF">ENN98_07680</name>
</gene>
<name>A0A7C2TI44_9BACT</name>
<reference evidence="1" key="1">
    <citation type="journal article" date="2020" name="mSystems">
        <title>Genome- and Community-Level Interaction Insights into Carbon Utilization and Element Cycling Functions of Hydrothermarchaeota in Hydrothermal Sediment.</title>
        <authorList>
            <person name="Zhou Z."/>
            <person name="Liu Y."/>
            <person name="Xu W."/>
            <person name="Pan J."/>
            <person name="Luo Z.H."/>
            <person name="Li M."/>
        </authorList>
    </citation>
    <scope>NUCLEOTIDE SEQUENCE [LARGE SCALE GENOMIC DNA]</scope>
    <source>
        <strain evidence="1">SpSt-1224</strain>
    </source>
</reference>
<dbReference type="Proteomes" id="UP000885986">
    <property type="component" value="Unassembled WGS sequence"/>
</dbReference>